<evidence type="ECO:0000256" key="2">
    <source>
        <dbReference type="ARBA" id="ARBA00022692"/>
    </source>
</evidence>
<evidence type="ECO:0000256" key="6">
    <source>
        <dbReference type="SAM" id="Phobius"/>
    </source>
</evidence>
<feature type="transmembrane region" description="Helical" evidence="6">
    <location>
        <begin position="12"/>
        <end position="32"/>
    </location>
</feature>
<feature type="region of interest" description="Disordered" evidence="5">
    <location>
        <begin position="500"/>
        <end position="552"/>
    </location>
</feature>
<keyword evidence="9" id="KW-1185">Reference proteome</keyword>
<feature type="domain" description="O-antigen ligase-related" evidence="7">
    <location>
        <begin position="267"/>
        <end position="415"/>
    </location>
</feature>
<feature type="transmembrane region" description="Helical" evidence="6">
    <location>
        <begin position="280"/>
        <end position="296"/>
    </location>
</feature>
<reference evidence="8 9" key="1">
    <citation type="submission" date="2020-04" db="EMBL/GenBank/DDBJ databases">
        <title>Draft genome of Pyxidicoccus fallax type strain.</title>
        <authorList>
            <person name="Whitworth D.E."/>
        </authorList>
    </citation>
    <scope>NUCLEOTIDE SEQUENCE [LARGE SCALE GENOMIC DNA]</scope>
    <source>
        <strain evidence="8 9">DSM 14698</strain>
    </source>
</reference>
<dbReference type="GO" id="GO:0016874">
    <property type="term" value="F:ligase activity"/>
    <property type="evidence" value="ECO:0007669"/>
    <property type="project" value="UniProtKB-KW"/>
</dbReference>
<keyword evidence="8" id="KW-0436">Ligase</keyword>
<dbReference type="RefSeq" id="WP_169343256.1">
    <property type="nucleotide sequence ID" value="NZ_JABBJJ010000011.1"/>
</dbReference>
<dbReference type="GO" id="GO:0016020">
    <property type="term" value="C:membrane"/>
    <property type="evidence" value="ECO:0007669"/>
    <property type="project" value="UniProtKB-SubCell"/>
</dbReference>
<dbReference type="PANTHER" id="PTHR37422">
    <property type="entry name" value="TEICHURONIC ACID BIOSYNTHESIS PROTEIN TUAE"/>
    <property type="match status" value="1"/>
</dbReference>
<comment type="caution">
    <text evidence="8">The sequence shown here is derived from an EMBL/GenBank/DDBJ whole genome shotgun (WGS) entry which is preliminary data.</text>
</comment>
<feature type="transmembrane region" description="Helical" evidence="6">
    <location>
        <begin position="101"/>
        <end position="119"/>
    </location>
</feature>
<gene>
    <name evidence="8" type="ORF">HG543_03750</name>
</gene>
<feature type="transmembrane region" description="Helical" evidence="6">
    <location>
        <begin position="440"/>
        <end position="459"/>
    </location>
</feature>
<dbReference type="NCBIfam" id="NF041870">
    <property type="entry name" value="Wzy_EPS"/>
    <property type="match status" value="1"/>
</dbReference>
<accession>A0A848LBA5</accession>
<protein>
    <submittedName>
        <fullName evidence="8">O-antigen ligase domain-containing protein</fullName>
    </submittedName>
</protein>
<proteinExistence type="predicted"/>
<name>A0A848LBA5_9BACT</name>
<feature type="transmembrane region" description="Helical" evidence="6">
    <location>
        <begin position="171"/>
        <end position="188"/>
    </location>
</feature>
<comment type="subcellular location">
    <subcellularLocation>
        <location evidence="1">Membrane</location>
        <topology evidence="1">Multi-pass membrane protein</topology>
    </subcellularLocation>
</comment>
<evidence type="ECO:0000259" key="7">
    <source>
        <dbReference type="Pfam" id="PF04932"/>
    </source>
</evidence>
<dbReference type="InterPro" id="IPR051533">
    <property type="entry name" value="WaaL-like"/>
</dbReference>
<feature type="transmembrane region" description="Helical" evidence="6">
    <location>
        <begin position="465"/>
        <end position="484"/>
    </location>
</feature>
<dbReference type="AlphaFoldDB" id="A0A848LBA5"/>
<evidence type="ECO:0000256" key="4">
    <source>
        <dbReference type="ARBA" id="ARBA00023136"/>
    </source>
</evidence>
<feature type="transmembrane region" description="Helical" evidence="6">
    <location>
        <begin position="236"/>
        <end position="251"/>
    </location>
</feature>
<dbReference type="Proteomes" id="UP000518300">
    <property type="component" value="Unassembled WGS sequence"/>
</dbReference>
<organism evidence="8 9">
    <name type="scientific">Pyxidicoccus fallax</name>
    <dbReference type="NCBI Taxonomy" id="394095"/>
    <lineage>
        <taxon>Bacteria</taxon>
        <taxon>Pseudomonadati</taxon>
        <taxon>Myxococcota</taxon>
        <taxon>Myxococcia</taxon>
        <taxon>Myxococcales</taxon>
        <taxon>Cystobacterineae</taxon>
        <taxon>Myxococcaceae</taxon>
        <taxon>Pyxidicoccus</taxon>
    </lineage>
</organism>
<dbReference type="PANTHER" id="PTHR37422:SF23">
    <property type="entry name" value="TEICHURONIC ACID BIOSYNTHESIS PROTEIN TUAE"/>
    <property type="match status" value="1"/>
</dbReference>
<evidence type="ECO:0000256" key="1">
    <source>
        <dbReference type="ARBA" id="ARBA00004141"/>
    </source>
</evidence>
<keyword evidence="2 6" id="KW-0812">Transmembrane</keyword>
<dbReference type="Pfam" id="PF04932">
    <property type="entry name" value="Wzy_C"/>
    <property type="match status" value="1"/>
</dbReference>
<feature type="compositionally biased region" description="Pro residues" evidence="5">
    <location>
        <begin position="500"/>
        <end position="510"/>
    </location>
</feature>
<dbReference type="InterPro" id="IPR007016">
    <property type="entry name" value="O-antigen_ligase-rel_domated"/>
</dbReference>
<evidence type="ECO:0000256" key="5">
    <source>
        <dbReference type="SAM" id="MobiDB-lite"/>
    </source>
</evidence>
<feature type="transmembrane region" description="Helical" evidence="6">
    <location>
        <begin position="200"/>
        <end position="224"/>
    </location>
</feature>
<keyword evidence="4 6" id="KW-0472">Membrane</keyword>
<keyword evidence="3 6" id="KW-1133">Transmembrane helix</keyword>
<dbReference type="EMBL" id="JABBJJ010000011">
    <property type="protein sequence ID" value="NMO13973.1"/>
    <property type="molecule type" value="Genomic_DNA"/>
</dbReference>
<evidence type="ECO:0000313" key="9">
    <source>
        <dbReference type="Proteomes" id="UP000518300"/>
    </source>
</evidence>
<feature type="transmembrane region" description="Helical" evidence="6">
    <location>
        <begin position="38"/>
        <end position="64"/>
    </location>
</feature>
<evidence type="ECO:0000313" key="8">
    <source>
        <dbReference type="EMBL" id="NMO13973.1"/>
    </source>
</evidence>
<evidence type="ECO:0000256" key="3">
    <source>
        <dbReference type="ARBA" id="ARBA00022989"/>
    </source>
</evidence>
<feature type="transmembrane region" description="Helical" evidence="6">
    <location>
        <begin position="258"/>
        <end position="274"/>
    </location>
</feature>
<feature type="transmembrane region" description="Helical" evidence="6">
    <location>
        <begin position="402"/>
        <end position="428"/>
    </location>
</feature>
<feature type="transmembrane region" description="Helical" evidence="6">
    <location>
        <begin position="308"/>
        <end position="324"/>
    </location>
</feature>
<sequence>MYAPYRPSYLRFAALLGFLAVAAVGGSVIHPVVGLAPILGIGVVWVVHSVPIRYPVLVLTYLVLAVDYGPDRPQSGFWPSPLAPIGDLLFTQLNALTKIPVLRFPLIDGLIFWFLGLAVYRRVTKSPLEPNLPPMPRPLAIMTALTLISILAMEFRGLARGGDFKNSLWQWHQGAVLPFIVAMYHYALRGPEDWPILSKIVIAAGITKALVGSYFALVVVPAMGIEVEYTTSHSDSMTFIFCVLVVLTRFIEKPKLAHVLRGLGVLAFIVPGMIFNDRRLAYVSLGGCLMAAYLINPWTPLKRFITRVLPFFVPIIVVYLAIGWNRSGGVWGPAETIRSLIDGQGGEGNLDYRDLENLNMIATWDQFPILGTGYGHEFLEPYPLPDISFVFPTYRFHPHNSLLGLLAFGGLIGYTGVWMYIAGTVYFAVRAYHRSTVSEYRSAALVIVGVLASYVNQVFGDMGIISYICTFLVAMCVAMAGKLATTTGAWPIPNSALIPPPARAPEPPPGAIVYSNPGEPPTPAVAVGGGGTTPGSQEAPPPAALRDGSATG</sequence>